<name>B0NTT6_BACSE</name>
<dbReference type="Proteomes" id="UP000004713">
    <property type="component" value="Unassembled WGS sequence"/>
</dbReference>
<gene>
    <name evidence="2" type="ORF">BACSTE_02921</name>
</gene>
<dbReference type="HOGENOM" id="CLU_2840785_0_0_10"/>
<evidence type="ECO:0000313" key="2">
    <source>
        <dbReference type="EMBL" id="EDS13780.1"/>
    </source>
</evidence>
<sequence length="65" mass="7387">MTEFLRTCVSDSEDETILKTTRILMKNNTTLDITIPVTVASVNFKKSFIVLLFLGMLTFQANKDK</sequence>
<keyword evidence="1" id="KW-0812">Transmembrane</keyword>
<accession>B0NTT6</accession>
<keyword evidence="1" id="KW-1133">Transmembrane helix</keyword>
<evidence type="ECO:0000256" key="1">
    <source>
        <dbReference type="SAM" id="Phobius"/>
    </source>
</evidence>
<comment type="caution">
    <text evidence="2">The sequence shown here is derived from an EMBL/GenBank/DDBJ whole genome shotgun (WGS) entry which is preliminary data.</text>
</comment>
<evidence type="ECO:0000313" key="3">
    <source>
        <dbReference type="Proteomes" id="UP000004713"/>
    </source>
</evidence>
<feature type="transmembrane region" description="Helical" evidence="1">
    <location>
        <begin position="33"/>
        <end position="59"/>
    </location>
</feature>
<protein>
    <submittedName>
        <fullName evidence="2">Uncharacterized protein</fullName>
    </submittedName>
</protein>
<proteinExistence type="predicted"/>
<dbReference type="EMBL" id="ABFZ02000022">
    <property type="protein sequence ID" value="EDS13780.1"/>
    <property type="molecule type" value="Genomic_DNA"/>
</dbReference>
<organism evidence="2 3">
    <name type="scientific">Bacteroides stercoris ATCC 43183</name>
    <dbReference type="NCBI Taxonomy" id="449673"/>
    <lineage>
        <taxon>Bacteria</taxon>
        <taxon>Pseudomonadati</taxon>
        <taxon>Bacteroidota</taxon>
        <taxon>Bacteroidia</taxon>
        <taxon>Bacteroidales</taxon>
        <taxon>Bacteroidaceae</taxon>
        <taxon>Bacteroides</taxon>
    </lineage>
</organism>
<reference evidence="2 3" key="1">
    <citation type="submission" date="2007-11" db="EMBL/GenBank/DDBJ databases">
        <title>Draft genome sequence of Bacteroides stercoris(ATCC 43183).</title>
        <authorList>
            <person name="Sudarsanam P."/>
            <person name="Ley R."/>
            <person name="Guruge J."/>
            <person name="Turnbaugh P.J."/>
            <person name="Mahowald M."/>
            <person name="Liep D."/>
            <person name="Gordon J."/>
        </authorList>
    </citation>
    <scope>NUCLEOTIDE SEQUENCE [LARGE SCALE GENOMIC DNA]</scope>
    <source>
        <strain evidence="2 3">ATCC 43183</strain>
    </source>
</reference>
<dbReference type="AlphaFoldDB" id="B0NTT6"/>
<keyword evidence="1" id="KW-0472">Membrane</keyword>
<reference evidence="2 3" key="2">
    <citation type="submission" date="2007-11" db="EMBL/GenBank/DDBJ databases">
        <authorList>
            <person name="Fulton L."/>
            <person name="Clifton S."/>
            <person name="Fulton B."/>
            <person name="Xu J."/>
            <person name="Minx P."/>
            <person name="Pepin K.H."/>
            <person name="Johnson M."/>
            <person name="Thiruvilangam P."/>
            <person name="Bhonagiri V."/>
            <person name="Nash W.E."/>
            <person name="Mardis E.R."/>
            <person name="Wilson R.K."/>
        </authorList>
    </citation>
    <scope>NUCLEOTIDE SEQUENCE [LARGE SCALE GENOMIC DNA]</scope>
    <source>
        <strain evidence="2 3">ATCC 43183</strain>
    </source>
</reference>